<feature type="transmembrane region" description="Helical" evidence="1">
    <location>
        <begin position="47"/>
        <end position="70"/>
    </location>
</feature>
<sequence length="96" mass="10891">MPANPKYLTPAGWQRFAKVSAATLGGLLVSCSFHLMWATWSHHRKSVLLTYSYTLFLMWCTLMLVAFLFHSGWKCWAWYGGAALLFAGCAGWGLYY</sequence>
<proteinExistence type="predicted"/>
<keyword evidence="1" id="KW-0472">Membrane</keyword>
<accession>A0ABY6J7F3</accession>
<feature type="transmembrane region" description="Helical" evidence="1">
    <location>
        <begin position="76"/>
        <end position="95"/>
    </location>
</feature>
<dbReference type="Proteomes" id="UP001162741">
    <property type="component" value="Chromosome"/>
</dbReference>
<dbReference type="RefSeq" id="WP_264283332.1">
    <property type="nucleotide sequence ID" value="NZ_CP107006.1"/>
</dbReference>
<evidence type="ECO:0008006" key="4">
    <source>
        <dbReference type="Google" id="ProtNLM"/>
    </source>
</evidence>
<keyword evidence="1" id="KW-0812">Transmembrane</keyword>
<keyword evidence="3" id="KW-1185">Reference proteome</keyword>
<organism evidence="2 3">
    <name type="scientific">Chitinophaga horti</name>
    <dbReference type="NCBI Taxonomy" id="2920382"/>
    <lineage>
        <taxon>Bacteria</taxon>
        <taxon>Pseudomonadati</taxon>
        <taxon>Bacteroidota</taxon>
        <taxon>Chitinophagia</taxon>
        <taxon>Chitinophagales</taxon>
        <taxon>Chitinophagaceae</taxon>
        <taxon>Chitinophaga</taxon>
    </lineage>
</organism>
<feature type="transmembrane region" description="Helical" evidence="1">
    <location>
        <begin position="20"/>
        <end position="40"/>
    </location>
</feature>
<name>A0ABY6J7F3_9BACT</name>
<reference evidence="2" key="1">
    <citation type="submission" date="2022-10" db="EMBL/GenBank/DDBJ databases">
        <title>Chitinophaga sp. nov., isolated from soil.</title>
        <authorList>
            <person name="Jeon C.O."/>
        </authorList>
    </citation>
    <scope>NUCLEOTIDE SEQUENCE</scope>
    <source>
        <strain evidence="2">R8</strain>
    </source>
</reference>
<protein>
    <recommendedName>
        <fullName evidence="4">DUF3649 domain-containing protein</fullName>
    </recommendedName>
</protein>
<evidence type="ECO:0000313" key="3">
    <source>
        <dbReference type="Proteomes" id="UP001162741"/>
    </source>
</evidence>
<dbReference type="PROSITE" id="PS51257">
    <property type="entry name" value="PROKAR_LIPOPROTEIN"/>
    <property type="match status" value="1"/>
</dbReference>
<gene>
    <name evidence="2" type="ORF">MKQ68_10945</name>
</gene>
<evidence type="ECO:0000256" key="1">
    <source>
        <dbReference type="SAM" id="Phobius"/>
    </source>
</evidence>
<dbReference type="EMBL" id="CP107006">
    <property type="protein sequence ID" value="UYQ95618.1"/>
    <property type="molecule type" value="Genomic_DNA"/>
</dbReference>
<evidence type="ECO:0000313" key="2">
    <source>
        <dbReference type="EMBL" id="UYQ95618.1"/>
    </source>
</evidence>
<keyword evidence="1" id="KW-1133">Transmembrane helix</keyword>